<sequence>MEGFEISSELDGIMNHKDPRSQNNSLRSSGLDPLTERPPLSLCQLSGVYPEYAVNYPEGARSRLWT</sequence>
<comment type="caution">
    <text evidence="2">The sequence shown here is derived from an EMBL/GenBank/DDBJ whole genome shotgun (WGS) entry which is preliminary data.</text>
</comment>
<feature type="region of interest" description="Disordered" evidence="1">
    <location>
        <begin position="1"/>
        <end position="37"/>
    </location>
</feature>
<reference evidence="2 3" key="1">
    <citation type="journal article" date="2012" name="Genome Biol.">
        <title>Sequencing three crocodilian genomes to illuminate the evolution of archosaurs and amniotes.</title>
        <authorList>
            <person name="St John J.A."/>
            <person name="Braun E.L."/>
            <person name="Isberg S.R."/>
            <person name="Miles L.G."/>
            <person name="Chong A.Y."/>
            <person name="Gongora J."/>
            <person name="Dalzell P."/>
            <person name="Moran C."/>
            <person name="Bed'hom B."/>
            <person name="Abzhanov A."/>
            <person name="Burgess S.C."/>
            <person name="Cooksey A.M."/>
            <person name="Castoe T.A."/>
            <person name="Crawford N.G."/>
            <person name="Densmore L.D."/>
            <person name="Drew J.C."/>
            <person name="Edwards S.V."/>
            <person name="Faircloth B.C."/>
            <person name="Fujita M.K."/>
            <person name="Greenwold M.J."/>
            <person name="Hoffmann F.G."/>
            <person name="Howard J.M."/>
            <person name="Iguchi T."/>
            <person name="Janes D.E."/>
            <person name="Khan S.Y."/>
            <person name="Kohno S."/>
            <person name="de Koning A.J."/>
            <person name="Lance S.L."/>
            <person name="McCarthy F.M."/>
            <person name="McCormack J.E."/>
            <person name="Merchant M.E."/>
            <person name="Peterson D.G."/>
            <person name="Pollock D.D."/>
            <person name="Pourmand N."/>
            <person name="Raney B.J."/>
            <person name="Roessler K.A."/>
            <person name="Sanford J.R."/>
            <person name="Sawyer R.H."/>
            <person name="Schmidt C.J."/>
            <person name="Triplett E.W."/>
            <person name="Tuberville T.D."/>
            <person name="Venegas-Anaya M."/>
            <person name="Howard J.T."/>
            <person name="Jarvis E.D."/>
            <person name="Guillette L.J.Jr."/>
            <person name="Glenn T.C."/>
            <person name="Green R.E."/>
            <person name="Ray D.A."/>
        </authorList>
    </citation>
    <scope>NUCLEOTIDE SEQUENCE [LARGE SCALE GENOMIC DNA]</scope>
    <source>
        <strain evidence="2">KSC_2009_1</strain>
    </source>
</reference>
<gene>
    <name evidence="2" type="ORF">Y1Q_0016160</name>
</gene>
<evidence type="ECO:0000256" key="1">
    <source>
        <dbReference type="SAM" id="MobiDB-lite"/>
    </source>
</evidence>
<accession>A0A151P118</accession>
<name>A0A151P118_ALLMI</name>
<keyword evidence="3" id="KW-1185">Reference proteome</keyword>
<organism evidence="2 3">
    <name type="scientific">Alligator mississippiensis</name>
    <name type="common">American alligator</name>
    <dbReference type="NCBI Taxonomy" id="8496"/>
    <lineage>
        <taxon>Eukaryota</taxon>
        <taxon>Metazoa</taxon>
        <taxon>Chordata</taxon>
        <taxon>Craniata</taxon>
        <taxon>Vertebrata</taxon>
        <taxon>Euteleostomi</taxon>
        <taxon>Archelosauria</taxon>
        <taxon>Archosauria</taxon>
        <taxon>Crocodylia</taxon>
        <taxon>Alligatoridae</taxon>
        <taxon>Alligatorinae</taxon>
        <taxon>Alligator</taxon>
    </lineage>
</organism>
<dbReference type="AlphaFoldDB" id="A0A151P118"/>
<evidence type="ECO:0000313" key="2">
    <source>
        <dbReference type="EMBL" id="KYO42764.1"/>
    </source>
</evidence>
<proteinExistence type="predicted"/>
<dbReference type="EMBL" id="AKHW03001351">
    <property type="protein sequence ID" value="KYO42764.1"/>
    <property type="molecule type" value="Genomic_DNA"/>
</dbReference>
<dbReference type="Proteomes" id="UP000050525">
    <property type="component" value="Unassembled WGS sequence"/>
</dbReference>
<evidence type="ECO:0000313" key="3">
    <source>
        <dbReference type="Proteomes" id="UP000050525"/>
    </source>
</evidence>
<protein>
    <submittedName>
        <fullName evidence="2">Uncharacterized protein</fullName>
    </submittedName>
</protein>